<protein>
    <submittedName>
        <fullName evidence="3">Uncharacterized protein</fullName>
    </submittedName>
</protein>
<dbReference type="EMBL" id="KV442043">
    <property type="protein sequence ID" value="OAQ29130.1"/>
    <property type="molecule type" value="Genomic_DNA"/>
</dbReference>
<proteinExistence type="predicted"/>
<keyword evidence="2" id="KW-1133">Transmembrane helix</keyword>
<sequence length="124" mass="13116">MSIIVDKVFIYGVVVVVPLTIILVLIHLCGWWNCFRIGKSRKSIATATTTAAAANTTTTATAGDGVVPDYNHITFDNNGYDDADLPPYSTTIAMDTLQTPPSPLPPTVSNEATSDATPACVSRS</sequence>
<dbReference type="AlphaFoldDB" id="A0A197JV92"/>
<feature type="region of interest" description="Disordered" evidence="1">
    <location>
        <begin position="99"/>
        <end position="124"/>
    </location>
</feature>
<evidence type="ECO:0000256" key="1">
    <source>
        <dbReference type="SAM" id="MobiDB-lite"/>
    </source>
</evidence>
<evidence type="ECO:0000313" key="3">
    <source>
        <dbReference type="EMBL" id="OAQ29130.1"/>
    </source>
</evidence>
<accession>A0A197JV92</accession>
<evidence type="ECO:0000256" key="2">
    <source>
        <dbReference type="SAM" id="Phobius"/>
    </source>
</evidence>
<dbReference type="Proteomes" id="UP000078512">
    <property type="component" value="Unassembled WGS sequence"/>
</dbReference>
<evidence type="ECO:0000313" key="4">
    <source>
        <dbReference type="Proteomes" id="UP000078512"/>
    </source>
</evidence>
<keyword evidence="4" id="KW-1185">Reference proteome</keyword>
<gene>
    <name evidence="3" type="ORF">K457DRAFT_19542</name>
</gene>
<keyword evidence="2" id="KW-0812">Transmembrane</keyword>
<keyword evidence="2" id="KW-0472">Membrane</keyword>
<feature type="transmembrane region" description="Helical" evidence="2">
    <location>
        <begin position="12"/>
        <end position="32"/>
    </location>
</feature>
<organism evidence="3 4">
    <name type="scientific">Linnemannia elongata AG-77</name>
    <dbReference type="NCBI Taxonomy" id="1314771"/>
    <lineage>
        <taxon>Eukaryota</taxon>
        <taxon>Fungi</taxon>
        <taxon>Fungi incertae sedis</taxon>
        <taxon>Mucoromycota</taxon>
        <taxon>Mortierellomycotina</taxon>
        <taxon>Mortierellomycetes</taxon>
        <taxon>Mortierellales</taxon>
        <taxon>Mortierellaceae</taxon>
        <taxon>Linnemannia</taxon>
    </lineage>
</organism>
<name>A0A197JV92_9FUNG</name>
<reference evidence="3 4" key="1">
    <citation type="submission" date="2016-05" db="EMBL/GenBank/DDBJ databases">
        <title>Genome sequencing reveals origins of a unique bacterial endosymbiosis in the earliest lineages of terrestrial Fungi.</title>
        <authorList>
            <consortium name="DOE Joint Genome Institute"/>
            <person name="Uehling J."/>
            <person name="Gryganskyi A."/>
            <person name="Hameed K."/>
            <person name="Tschaplinski T."/>
            <person name="Misztal P."/>
            <person name="Wu S."/>
            <person name="Desiro A."/>
            <person name="Vande Pol N."/>
            <person name="Du Z.-Y."/>
            <person name="Zienkiewicz A."/>
            <person name="Zienkiewicz K."/>
            <person name="Morin E."/>
            <person name="Tisserant E."/>
            <person name="Splivallo R."/>
            <person name="Hainaut M."/>
            <person name="Henrissat B."/>
            <person name="Ohm R."/>
            <person name="Kuo A."/>
            <person name="Yan J."/>
            <person name="Lipzen A."/>
            <person name="Nolan M."/>
            <person name="Labutti K."/>
            <person name="Barry K."/>
            <person name="Goldstein A."/>
            <person name="Labbe J."/>
            <person name="Schadt C."/>
            <person name="Tuskan G."/>
            <person name="Grigoriev I."/>
            <person name="Martin F."/>
            <person name="Vilgalys R."/>
            <person name="Bonito G."/>
        </authorList>
    </citation>
    <scope>NUCLEOTIDE SEQUENCE [LARGE SCALE GENOMIC DNA]</scope>
    <source>
        <strain evidence="3 4">AG-77</strain>
    </source>
</reference>